<evidence type="ECO:0000256" key="1">
    <source>
        <dbReference type="SAM" id="Phobius"/>
    </source>
</evidence>
<dbReference type="RefSeq" id="WP_344714377.1">
    <property type="nucleotide sequence ID" value="NZ_BAABCB010000018.1"/>
</dbReference>
<keyword evidence="1" id="KW-1133">Transmembrane helix</keyword>
<feature type="transmembrane region" description="Helical" evidence="1">
    <location>
        <begin position="41"/>
        <end position="59"/>
    </location>
</feature>
<evidence type="ECO:0000313" key="2">
    <source>
        <dbReference type="EMBL" id="GAA4243880.1"/>
    </source>
</evidence>
<keyword evidence="1" id="KW-0472">Membrane</keyword>
<name>A0ABP8CVD8_9FLAO</name>
<keyword evidence="1" id="KW-0812">Transmembrane</keyword>
<keyword evidence="3" id="KW-1185">Reference proteome</keyword>
<gene>
    <name evidence="2" type="ORF">GCM10022292_20260</name>
</gene>
<evidence type="ECO:0000313" key="3">
    <source>
        <dbReference type="Proteomes" id="UP001501682"/>
    </source>
</evidence>
<sequence length="69" mass="7850">MGNNIEKLPLKKRGISGIGTGLLYASLMAGLDYFTDQPFSLLKFLFNAFFFGLVMSYAFRYKITKKKDL</sequence>
<proteinExistence type="predicted"/>
<feature type="transmembrane region" description="Helical" evidence="1">
    <location>
        <begin position="15"/>
        <end position="35"/>
    </location>
</feature>
<protein>
    <submittedName>
        <fullName evidence="2">Uncharacterized protein</fullName>
    </submittedName>
</protein>
<comment type="caution">
    <text evidence="2">The sequence shown here is derived from an EMBL/GenBank/DDBJ whole genome shotgun (WGS) entry which is preliminary data.</text>
</comment>
<accession>A0ABP8CVD8</accession>
<dbReference type="Proteomes" id="UP001501682">
    <property type="component" value="Unassembled WGS sequence"/>
</dbReference>
<dbReference type="EMBL" id="BAABCB010000018">
    <property type="protein sequence ID" value="GAA4243880.1"/>
    <property type="molecule type" value="Genomic_DNA"/>
</dbReference>
<organism evidence="2 3">
    <name type="scientific">Winogradskyella damuponensis</name>
    <dbReference type="NCBI Taxonomy" id="943939"/>
    <lineage>
        <taxon>Bacteria</taxon>
        <taxon>Pseudomonadati</taxon>
        <taxon>Bacteroidota</taxon>
        <taxon>Flavobacteriia</taxon>
        <taxon>Flavobacteriales</taxon>
        <taxon>Flavobacteriaceae</taxon>
        <taxon>Winogradskyella</taxon>
    </lineage>
</organism>
<reference evidence="3" key="1">
    <citation type="journal article" date="2019" name="Int. J. Syst. Evol. Microbiol.">
        <title>The Global Catalogue of Microorganisms (GCM) 10K type strain sequencing project: providing services to taxonomists for standard genome sequencing and annotation.</title>
        <authorList>
            <consortium name="The Broad Institute Genomics Platform"/>
            <consortium name="The Broad Institute Genome Sequencing Center for Infectious Disease"/>
            <person name="Wu L."/>
            <person name="Ma J."/>
        </authorList>
    </citation>
    <scope>NUCLEOTIDE SEQUENCE [LARGE SCALE GENOMIC DNA]</scope>
    <source>
        <strain evidence="3">JCM 17633</strain>
    </source>
</reference>